<keyword evidence="1" id="KW-0051">Antiviral defense</keyword>
<dbReference type="NCBIfam" id="TIGR02593">
    <property type="entry name" value="CRISPR_cas5"/>
    <property type="match status" value="1"/>
</dbReference>
<keyword evidence="3" id="KW-1185">Reference proteome</keyword>
<dbReference type="Proteomes" id="UP000441717">
    <property type="component" value="Unassembled WGS sequence"/>
</dbReference>
<dbReference type="RefSeq" id="WP_152944618.1">
    <property type="nucleotide sequence ID" value="NZ_WHYR01000001.1"/>
</dbReference>
<protein>
    <submittedName>
        <fullName evidence="2">CRISPR-associated protein Cas5</fullName>
    </submittedName>
</protein>
<dbReference type="AlphaFoldDB" id="A0A6N7IM77"/>
<dbReference type="OrthoDB" id="58845at2"/>
<reference evidence="2 3" key="1">
    <citation type="submission" date="2019-10" db="EMBL/GenBank/DDBJ databases">
        <title>Comparative genomics of sulfur disproportionating microorganisms.</title>
        <authorList>
            <person name="Ward L.M."/>
            <person name="Bertran E."/>
            <person name="Johnston D."/>
        </authorList>
    </citation>
    <scope>NUCLEOTIDE SEQUENCE [LARGE SCALE GENOMIC DNA]</scope>
    <source>
        <strain evidence="2 3">DSM 14055</strain>
    </source>
</reference>
<accession>A0A6N7IM77</accession>
<proteinExistence type="predicted"/>
<dbReference type="EMBL" id="WHYR01000001">
    <property type="protein sequence ID" value="MQL50697.1"/>
    <property type="molecule type" value="Genomic_DNA"/>
</dbReference>
<organism evidence="2 3">
    <name type="scientific">Desulfofundulus thermobenzoicus</name>
    <dbReference type="NCBI Taxonomy" id="29376"/>
    <lineage>
        <taxon>Bacteria</taxon>
        <taxon>Bacillati</taxon>
        <taxon>Bacillota</taxon>
        <taxon>Clostridia</taxon>
        <taxon>Eubacteriales</taxon>
        <taxon>Peptococcaceae</taxon>
        <taxon>Desulfofundulus</taxon>
    </lineage>
</organism>
<evidence type="ECO:0000313" key="2">
    <source>
        <dbReference type="EMBL" id="MQL50697.1"/>
    </source>
</evidence>
<dbReference type="CDD" id="cd09693">
    <property type="entry name" value="Cas5_I"/>
    <property type="match status" value="1"/>
</dbReference>
<evidence type="ECO:0000256" key="1">
    <source>
        <dbReference type="ARBA" id="ARBA00023118"/>
    </source>
</evidence>
<evidence type="ECO:0000313" key="3">
    <source>
        <dbReference type="Proteomes" id="UP000441717"/>
    </source>
</evidence>
<dbReference type="InterPro" id="IPR013422">
    <property type="entry name" value="CRISPR-assoc_prot_Cas5_N"/>
</dbReference>
<name>A0A6N7IM77_9FIRM</name>
<sequence length="248" mass="28724">MQVLKVVAEGLTTSFRYPHFIQGVQPTYEMPPPATLYGHICSALGEWFDPAGVEFAVHFTYAARFSEVEHTHILRPSTGRLAGTKIPKVLEGEVNPFVRQVLFRPRLVLYLNRPQWAGAFRSPRYPVVLGRSQDLFFYRSVEIVTLERAENAYLEHTLVPYDFVRYTARGVVVLMPRFLEYEKNRFPAFCRYVVLHRRVHARDFVRYEKEPAPLFWVDPASPEIDGDRLGLIFHRWVGDYEGSSLSVS</sequence>
<gene>
    <name evidence="2" type="primary">cas5</name>
    <name evidence="2" type="ORF">GFC01_00045</name>
</gene>
<dbReference type="GO" id="GO:0051607">
    <property type="term" value="P:defense response to virus"/>
    <property type="evidence" value="ECO:0007669"/>
    <property type="project" value="UniProtKB-KW"/>
</dbReference>
<comment type="caution">
    <text evidence="2">The sequence shown here is derived from an EMBL/GenBank/DDBJ whole genome shotgun (WGS) entry which is preliminary data.</text>
</comment>